<evidence type="ECO:0000313" key="3">
    <source>
        <dbReference type="EMBL" id="KAH6825105.1"/>
    </source>
</evidence>
<dbReference type="GO" id="GO:0008270">
    <property type="term" value="F:zinc ion binding"/>
    <property type="evidence" value="ECO:0007669"/>
    <property type="project" value="UniProtKB-KW"/>
</dbReference>
<keyword evidence="1" id="KW-0862">Zinc</keyword>
<proteinExistence type="predicted"/>
<comment type="caution">
    <text evidence="3">The sequence shown here is derived from an EMBL/GenBank/DDBJ whole genome shotgun (WGS) entry which is preliminary data.</text>
</comment>
<dbReference type="PANTHER" id="PTHR20922:SF19">
    <property type="entry name" value="F24J5.3"/>
    <property type="match status" value="1"/>
</dbReference>
<dbReference type="AlphaFoldDB" id="A0AAD4J1N2"/>
<evidence type="ECO:0000256" key="1">
    <source>
        <dbReference type="PROSITE-ProRule" id="PRU00834"/>
    </source>
</evidence>
<keyword evidence="4" id="KW-1185">Reference proteome</keyword>
<dbReference type="GO" id="GO:0005739">
    <property type="term" value="C:mitochondrion"/>
    <property type="evidence" value="ECO:0007669"/>
    <property type="project" value="TreeGrafter"/>
</dbReference>
<dbReference type="PANTHER" id="PTHR20922">
    <property type="entry name" value="DNL-TYPE ZINC FINGER PROTEIN"/>
    <property type="match status" value="1"/>
</dbReference>
<dbReference type="GO" id="GO:0006457">
    <property type="term" value="P:protein folding"/>
    <property type="evidence" value="ECO:0007669"/>
    <property type="project" value="TreeGrafter"/>
</dbReference>
<name>A0AAD4J1N2_PERFH</name>
<keyword evidence="1" id="KW-0479">Metal-binding</keyword>
<accession>A0AAD4J1N2</accession>
<dbReference type="PROSITE" id="PS51501">
    <property type="entry name" value="ZF_DNL"/>
    <property type="match status" value="1"/>
</dbReference>
<evidence type="ECO:0000259" key="2">
    <source>
        <dbReference type="PROSITE" id="PS51501"/>
    </source>
</evidence>
<dbReference type="Proteomes" id="UP001190926">
    <property type="component" value="Unassembled WGS sequence"/>
</dbReference>
<dbReference type="InterPro" id="IPR024158">
    <property type="entry name" value="Mt_import_TIM15"/>
</dbReference>
<gene>
    <name evidence="3" type="ORF">C2S53_019009</name>
</gene>
<dbReference type="Pfam" id="PF05180">
    <property type="entry name" value="zf-DNL"/>
    <property type="match status" value="1"/>
</dbReference>
<feature type="domain" description="DNL-type" evidence="2">
    <location>
        <begin position="69"/>
        <end position="185"/>
    </location>
</feature>
<keyword evidence="1" id="KW-0863">Zinc-finger</keyword>
<dbReference type="GO" id="GO:0051087">
    <property type="term" value="F:protein-folding chaperone binding"/>
    <property type="evidence" value="ECO:0007669"/>
    <property type="project" value="TreeGrafter"/>
</dbReference>
<sequence>MDAVKSFKILGFDASLRLRVSYRGNKGPEQCFRVPTILCSLGDSYGEHKEKKETFSTDCQQETAIDLKLPRRSLLITFTCDACGARSQRLINRLAYERGLVYVQCSGCSQYHKVVDNLGLVIEYNLQEEIDVDANVDQVGEGAGAVSSVSWTVGGAGGLLIVGAGAGAGAGEGTNSGAGTGGGIAGAGAGGAVGGGTGAVTTGAGAGAFTAGAGAGGVGVACGGGTAGGKAGGGGGDAGGRDGLTTGGLTGGCGGGVVGLADGGSGGEVVGVTDGVATVAAGGDAAAGVVGGGAVVDGVVEGEAAGAWAFTVINKMQRVETQAHRNVAILELIRDACSCSYIYISRFGSRRESLVICHDWKNKNCKFDMNAKAALITLPSVVNTRLHLINWLQILLQDLN</sequence>
<dbReference type="GO" id="GO:0050821">
    <property type="term" value="P:protein stabilization"/>
    <property type="evidence" value="ECO:0007669"/>
    <property type="project" value="TreeGrafter"/>
</dbReference>
<organism evidence="3 4">
    <name type="scientific">Perilla frutescens var. hirtella</name>
    <name type="common">Perilla citriodora</name>
    <name type="synonym">Perilla setoyensis</name>
    <dbReference type="NCBI Taxonomy" id="608512"/>
    <lineage>
        <taxon>Eukaryota</taxon>
        <taxon>Viridiplantae</taxon>
        <taxon>Streptophyta</taxon>
        <taxon>Embryophyta</taxon>
        <taxon>Tracheophyta</taxon>
        <taxon>Spermatophyta</taxon>
        <taxon>Magnoliopsida</taxon>
        <taxon>eudicotyledons</taxon>
        <taxon>Gunneridae</taxon>
        <taxon>Pentapetalae</taxon>
        <taxon>asterids</taxon>
        <taxon>lamiids</taxon>
        <taxon>Lamiales</taxon>
        <taxon>Lamiaceae</taxon>
        <taxon>Nepetoideae</taxon>
        <taxon>Elsholtzieae</taxon>
        <taxon>Perilla</taxon>
    </lineage>
</organism>
<dbReference type="InterPro" id="IPR007853">
    <property type="entry name" value="Znf_DNL-typ"/>
</dbReference>
<evidence type="ECO:0000313" key="4">
    <source>
        <dbReference type="Proteomes" id="UP001190926"/>
    </source>
</evidence>
<reference evidence="3 4" key="1">
    <citation type="journal article" date="2021" name="Nat. Commun.">
        <title>Incipient diploidization of the medicinal plant Perilla within 10,000 years.</title>
        <authorList>
            <person name="Zhang Y."/>
            <person name="Shen Q."/>
            <person name="Leng L."/>
            <person name="Zhang D."/>
            <person name="Chen S."/>
            <person name="Shi Y."/>
            <person name="Ning Z."/>
            <person name="Chen S."/>
        </authorList>
    </citation>
    <scope>NUCLEOTIDE SEQUENCE [LARGE SCALE GENOMIC DNA]</scope>
    <source>
        <strain evidence="4">cv. PC099</strain>
    </source>
</reference>
<dbReference type="EMBL" id="SDAM02000243">
    <property type="protein sequence ID" value="KAH6825105.1"/>
    <property type="molecule type" value="Genomic_DNA"/>
</dbReference>
<protein>
    <submittedName>
        <fullName evidence="3">Zim17-type zinc finger protein</fullName>
    </submittedName>
</protein>
<dbReference type="GO" id="GO:0030150">
    <property type="term" value="P:protein import into mitochondrial matrix"/>
    <property type="evidence" value="ECO:0007669"/>
    <property type="project" value="TreeGrafter"/>
</dbReference>